<evidence type="ECO:0000256" key="2">
    <source>
        <dbReference type="PROSITE-ProRule" id="PRU00335"/>
    </source>
</evidence>
<dbReference type="InterPro" id="IPR009057">
    <property type="entry name" value="Homeodomain-like_sf"/>
</dbReference>
<dbReference type="InterPro" id="IPR001647">
    <property type="entry name" value="HTH_TetR"/>
</dbReference>
<evidence type="ECO:0000256" key="1">
    <source>
        <dbReference type="ARBA" id="ARBA00023125"/>
    </source>
</evidence>
<dbReference type="EMBL" id="RBLC01000002">
    <property type="protein sequence ID" value="RKS23160.1"/>
    <property type="molecule type" value="Genomic_DNA"/>
</dbReference>
<dbReference type="Proteomes" id="UP000277579">
    <property type="component" value="Unassembled WGS sequence"/>
</dbReference>
<protein>
    <submittedName>
        <fullName evidence="4">AcrR family transcriptional regulator</fullName>
    </submittedName>
</protein>
<dbReference type="AlphaFoldDB" id="A0A495MCT2"/>
<evidence type="ECO:0000259" key="3">
    <source>
        <dbReference type="PROSITE" id="PS50977"/>
    </source>
</evidence>
<proteinExistence type="predicted"/>
<feature type="domain" description="HTH tetR-type" evidence="3">
    <location>
        <begin position="6"/>
        <end position="66"/>
    </location>
</feature>
<feature type="DNA-binding region" description="H-T-H motif" evidence="2">
    <location>
        <begin position="29"/>
        <end position="48"/>
    </location>
</feature>
<keyword evidence="5" id="KW-1185">Reference proteome</keyword>
<dbReference type="GO" id="GO:0003677">
    <property type="term" value="F:DNA binding"/>
    <property type="evidence" value="ECO:0007669"/>
    <property type="project" value="UniProtKB-UniRule"/>
</dbReference>
<dbReference type="PROSITE" id="PS50977">
    <property type="entry name" value="HTH_TETR_2"/>
    <property type="match status" value="1"/>
</dbReference>
<comment type="caution">
    <text evidence="4">The sequence shown here is derived from an EMBL/GenBank/DDBJ whole genome shotgun (WGS) entry which is preliminary data.</text>
</comment>
<organism evidence="4 5">
    <name type="scientific">Flavobacterium endophyticum</name>
    <dbReference type="NCBI Taxonomy" id="1540163"/>
    <lineage>
        <taxon>Bacteria</taxon>
        <taxon>Pseudomonadati</taxon>
        <taxon>Bacteroidota</taxon>
        <taxon>Flavobacteriia</taxon>
        <taxon>Flavobacteriales</taxon>
        <taxon>Flavobacteriaceae</taxon>
        <taxon>Flavobacterium</taxon>
    </lineage>
</organism>
<name>A0A495MCT2_9FLAO</name>
<dbReference type="SUPFAM" id="SSF46689">
    <property type="entry name" value="Homeodomain-like"/>
    <property type="match status" value="1"/>
</dbReference>
<dbReference type="InterPro" id="IPR050624">
    <property type="entry name" value="HTH-type_Tx_Regulator"/>
</dbReference>
<gene>
    <name evidence="4" type="ORF">CLV94_2065</name>
</gene>
<accession>A0A495MCT2</accession>
<keyword evidence="1 2" id="KW-0238">DNA-binding</keyword>
<dbReference type="Pfam" id="PF00440">
    <property type="entry name" value="TetR_N"/>
    <property type="match status" value="1"/>
</dbReference>
<evidence type="ECO:0000313" key="4">
    <source>
        <dbReference type="EMBL" id="RKS23160.1"/>
    </source>
</evidence>
<dbReference type="PANTHER" id="PTHR43479:SF11">
    <property type="entry name" value="ACREF_ENVCD OPERON REPRESSOR-RELATED"/>
    <property type="match status" value="1"/>
</dbReference>
<dbReference type="OrthoDB" id="6430772at2"/>
<sequence length="196" mass="22834">MRIRDEEKTKLVKEKAIELIVTHGLEGFSMNKLAKACSISVATLYIYYKDRDDLIITIAVEEGNKMGTAMIADFDPEMSLEEGLRKQWENRCNYSINNPMMSLFFDQLRSSSYQQEFLASFLKEFKTVVGKFMHNIIQRGEIDKMPFEVYWSIAFAPLYNLIRFHNEGKSMGGRPFKLTDEILWQTFDLALKALKK</sequence>
<dbReference type="Gene3D" id="1.10.357.10">
    <property type="entry name" value="Tetracycline Repressor, domain 2"/>
    <property type="match status" value="1"/>
</dbReference>
<dbReference type="PANTHER" id="PTHR43479">
    <property type="entry name" value="ACREF/ENVCD OPERON REPRESSOR-RELATED"/>
    <property type="match status" value="1"/>
</dbReference>
<dbReference type="RefSeq" id="WP_121376384.1">
    <property type="nucleotide sequence ID" value="NZ_RBLC01000002.1"/>
</dbReference>
<evidence type="ECO:0000313" key="5">
    <source>
        <dbReference type="Proteomes" id="UP000277579"/>
    </source>
</evidence>
<reference evidence="4 5" key="1">
    <citation type="submission" date="2018-10" db="EMBL/GenBank/DDBJ databases">
        <title>Genomic Encyclopedia of Archaeal and Bacterial Type Strains, Phase II (KMG-II): from individual species to whole genera.</title>
        <authorList>
            <person name="Goeker M."/>
        </authorList>
    </citation>
    <scope>NUCLEOTIDE SEQUENCE [LARGE SCALE GENOMIC DNA]</scope>
    <source>
        <strain evidence="4 5">DSM 29537</strain>
    </source>
</reference>